<reference evidence="1 2" key="1">
    <citation type="journal article" date="2024" name="Ann. Entomol. Soc. Am.">
        <title>Genomic analyses of the southern and eastern yellowjacket wasps (Hymenoptera: Vespidae) reveal evolutionary signatures of social life.</title>
        <authorList>
            <person name="Catto M.A."/>
            <person name="Caine P.B."/>
            <person name="Orr S.E."/>
            <person name="Hunt B.G."/>
            <person name="Goodisman M.A.D."/>
        </authorList>
    </citation>
    <scope>NUCLEOTIDE SEQUENCE [LARGE SCALE GENOMIC DNA]</scope>
    <source>
        <strain evidence="1">232</strain>
        <tissue evidence="1">Head and thorax</tissue>
    </source>
</reference>
<sequence length="75" mass="8612">MEANPAFGQILCHYLDQVKVNLSTIIFKKYLILKEPILDQLISIVLFCSNVQDQNVDKHNAQNHFNSNFVNFGCN</sequence>
<dbReference type="AlphaFoldDB" id="A0ABD2B1B5"/>
<dbReference type="Proteomes" id="UP001607303">
    <property type="component" value="Unassembled WGS sequence"/>
</dbReference>
<protein>
    <submittedName>
        <fullName evidence="1">Uncharacterized protein</fullName>
    </submittedName>
</protein>
<comment type="caution">
    <text evidence="1">The sequence shown here is derived from an EMBL/GenBank/DDBJ whole genome shotgun (WGS) entry which is preliminary data.</text>
</comment>
<organism evidence="1 2">
    <name type="scientific">Vespula maculifrons</name>
    <name type="common">Eastern yellow jacket</name>
    <name type="synonym">Wasp</name>
    <dbReference type="NCBI Taxonomy" id="7453"/>
    <lineage>
        <taxon>Eukaryota</taxon>
        <taxon>Metazoa</taxon>
        <taxon>Ecdysozoa</taxon>
        <taxon>Arthropoda</taxon>
        <taxon>Hexapoda</taxon>
        <taxon>Insecta</taxon>
        <taxon>Pterygota</taxon>
        <taxon>Neoptera</taxon>
        <taxon>Endopterygota</taxon>
        <taxon>Hymenoptera</taxon>
        <taxon>Apocrita</taxon>
        <taxon>Aculeata</taxon>
        <taxon>Vespoidea</taxon>
        <taxon>Vespidae</taxon>
        <taxon>Vespinae</taxon>
        <taxon>Vespula</taxon>
    </lineage>
</organism>
<gene>
    <name evidence="1" type="ORF">V1477_017864</name>
</gene>
<evidence type="ECO:0000313" key="2">
    <source>
        <dbReference type="Proteomes" id="UP001607303"/>
    </source>
</evidence>
<keyword evidence="2" id="KW-1185">Reference proteome</keyword>
<dbReference type="EMBL" id="JAYRBN010000109">
    <property type="protein sequence ID" value="KAL2726050.1"/>
    <property type="molecule type" value="Genomic_DNA"/>
</dbReference>
<accession>A0ABD2B1B5</accession>
<proteinExistence type="predicted"/>
<evidence type="ECO:0000313" key="1">
    <source>
        <dbReference type="EMBL" id="KAL2726050.1"/>
    </source>
</evidence>
<name>A0ABD2B1B5_VESMC</name>